<evidence type="ECO:0000256" key="1">
    <source>
        <dbReference type="SAM" id="MobiDB-lite"/>
    </source>
</evidence>
<dbReference type="Pfam" id="PF00582">
    <property type="entry name" value="Usp"/>
    <property type="match status" value="1"/>
</dbReference>
<evidence type="ECO:0000313" key="3">
    <source>
        <dbReference type="EMBL" id="KAI7746103.1"/>
    </source>
</evidence>
<feature type="compositionally biased region" description="Polar residues" evidence="1">
    <location>
        <begin position="1"/>
        <end position="13"/>
    </location>
</feature>
<dbReference type="InterPro" id="IPR006016">
    <property type="entry name" value="UspA"/>
</dbReference>
<evidence type="ECO:0000313" key="4">
    <source>
        <dbReference type="Proteomes" id="UP001206925"/>
    </source>
</evidence>
<dbReference type="PANTHER" id="PTHR31964:SF131">
    <property type="entry name" value="UNIVERSAL STRESS PROTEIN A-RELATED"/>
    <property type="match status" value="1"/>
</dbReference>
<feature type="domain" description="UspA" evidence="2">
    <location>
        <begin position="36"/>
        <end position="189"/>
    </location>
</feature>
<dbReference type="InterPro" id="IPR014729">
    <property type="entry name" value="Rossmann-like_a/b/a_fold"/>
</dbReference>
<proteinExistence type="predicted"/>
<dbReference type="Proteomes" id="UP001206925">
    <property type="component" value="Unassembled WGS sequence"/>
</dbReference>
<keyword evidence="4" id="KW-1185">Reference proteome</keyword>
<dbReference type="EMBL" id="JAMZMK010007046">
    <property type="protein sequence ID" value="KAI7746103.1"/>
    <property type="molecule type" value="Genomic_DNA"/>
</dbReference>
<feature type="compositionally biased region" description="Basic and acidic residues" evidence="1">
    <location>
        <begin position="14"/>
        <end position="23"/>
    </location>
</feature>
<dbReference type="CDD" id="cd23659">
    <property type="entry name" value="USP_At3g01520-like"/>
    <property type="match status" value="1"/>
</dbReference>
<dbReference type="InterPro" id="IPR006015">
    <property type="entry name" value="Universal_stress_UspA"/>
</dbReference>
<reference evidence="3" key="1">
    <citation type="submission" date="2022-06" db="EMBL/GenBank/DDBJ databases">
        <title>Uncovering the hologenomic basis of an extraordinary plant invasion.</title>
        <authorList>
            <person name="Bieker V.C."/>
            <person name="Martin M.D."/>
            <person name="Gilbert T."/>
            <person name="Hodgins K."/>
            <person name="Battlay P."/>
            <person name="Petersen B."/>
            <person name="Wilson J."/>
        </authorList>
    </citation>
    <scope>NUCLEOTIDE SEQUENCE</scope>
    <source>
        <strain evidence="3">AA19_3_7</strain>
        <tissue evidence="3">Leaf</tissue>
    </source>
</reference>
<comment type="caution">
    <text evidence="3">The sequence shown here is derived from an EMBL/GenBank/DDBJ whole genome shotgun (WGS) entry which is preliminary data.</text>
</comment>
<dbReference type="PANTHER" id="PTHR31964">
    <property type="entry name" value="ADENINE NUCLEOTIDE ALPHA HYDROLASES-LIKE SUPERFAMILY PROTEIN"/>
    <property type="match status" value="1"/>
</dbReference>
<sequence>MEATNGSNETTVQETERDMKTMGDGEDTAEEKTAMKIWIAVDESDGSFYALEWALKHLFAHHDAEKESPFAITVVHVQPPFQPNYTALPVGPVLFATSGMRDSLVKAEEESAAKILARASELCDQLKIKVEYLVLRGNPKEMLVEAVEQMDIDLLVVGSRGLGQIKRAVLGSISDYCAHHAKCPVLIVRPMKAPLYHQRSLHIYRLIPFSFSCNPSHLLCLWAGSSPVRVLTRLLKAEVVAPGPGYSVFRLLGWVDLFFSPWLSLFADAYPDLDLGAKNHSQWYHQ</sequence>
<evidence type="ECO:0000259" key="2">
    <source>
        <dbReference type="Pfam" id="PF00582"/>
    </source>
</evidence>
<dbReference type="AlphaFoldDB" id="A0AAD5CPX9"/>
<dbReference type="PRINTS" id="PR01438">
    <property type="entry name" value="UNVRSLSTRESS"/>
</dbReference>
<gene>
    <name evidence="3" type="ORF">M8C21_024668</name>
</gene>
<protein>
    <recommendedName>
        <fullName evidence="2">UspA domain-containing protein</fullName>
    </recommendedName>
</protein>
<organism evidence="3 4">
    <name type="scientific">Ambrosia artemisiifolia</name>
    <name type="common">Common ragweed</name>
    <dbReference type="NCBI Taxonomy" id="4212"/>
    <lineage>
        <taxon>Eukaryota</taxon>
        <taxon>Viridiplantae</taxon>
        <taxon>Streptophyta</taxon>
        <taxon>Embryophyta</taxon>
        <taxon>Tracheophyta</taxon>
        <taxon>Spermatophyta</taxon>
        <taxon>Magnoliopsida</taxon>
        <taxon>eudicotyledons</taxon>
        <taxon>Gunneridae</taxon>
        <taxon>Pentapetalae</taxon>
        <taxon>asterids</taxon>
        <taxon>campanulids</taxon>
        <taxon>Asterales</taxon>
        <taxon>Asteraceae</taxon>
        <taxon>Asteroideae</taxon>
        <taxon>Heliantheae alliance</taxon>
        <taxon>Heliantheae</taxon>
        <taxon>Ambrosia</taxon>
    </lineage>
</organism>
<dbReference type="Gene3D" id="3.40.50.620">
    <property type="entry name" value="HUPs"/>
    <property type="match status" value="1"/>
</dbReference>
<accession>A0AAD5CPX9</accession>
<name>A0AAD5CPX9_AMBAR</name>
<feature type="region of interest" description="Disordered" evidence="1">
    <location>
        <begin position="1"/>
        <end position="28"/>
    </location>
</feature>
<dbReference type="SUPFAM" id="SSF52402">
    <property type="entry name" value="Adenine nucleotide alpha hydrolases-like"/>
    <property type="match status" value="1"/>
</dbReference>